<sequence length="240" mass="26572">MLASTRKTEPTWGWVPAVAEGAQKETVPFNFHHQPASVTISIIMAIIESHFPTRLKPRGSIKFPSPSPPEMYSRDQNSTVSKLFCNVEQKRNGFSTLSITALHSKPRTHADDEGSRKIAALCGPAEKENVRAKRTRSAVLEIQGEKDSSRCSRAFEEDFDVISDAESSSCDQGLDAIDTALNDEECIDELFFHEKARKKLKLLAEMVGADTKEPGFVLAKAVLVLKNLRNGSVHTHLPKK</sequence>
<reference evidence="1" key="1">
    <citation type="submission" date="2022-11" db="EMBL/GenBank/DDBJ databases">
        <authorList>
            <person name="Hyden B.L."/>
            <person name="Feng K."/>
            <person name="Yates T."/>
            <person name="Jawdy S."/>
            <person name="Smart L.B."/>
            <person name="Muchero W."/>
        </authorList>
    </citation>
    <scope>NUCLEOTIDE SEQUENCE</scope>
    <source>
        <tissue evidence="1">Shoot tip</tissue>
    </source>
</reference>
<comment type="caution">
    <text evidence="1">The sequence shown here is derived from an EMBL/GenBank/DDBJ whole genome shotgun (WGS) entry which is preliminary data.</text>
</comment>
<dbReference type="Proteomes" id="UP001151532">
    <property type="component" value="Chromosome 18"/>
</dbReference>
<dbReference type="AlphaFoldDB" id="A0A9Q0UKB1"/>
<dbReference type="EMBL" id="JAPFFK010000012">
    <property type="protein sequence ID" value="KAJ6731500.1"/>
    <property type="molecule type" value="Genomic_DNA"/>
</dbReference>
<proteinExistence type="predicted"/>
<keyword evidence="2" id="KW-1185">Reference proteome</keyword>
<protein>
    <submittedName>
        <fullName evidence="1">Uncharacterized protein</fullName>
    </submittedName>
</protein>
<evidence type="ECO:0000313" key="2">
    <source>
        <dbReference type="Proteomes" id="UP001151532"/>
    </source>
</evidence>
<dbReference type="OrthoDB" id="848212at2759"/>
<gene>
    <name evidence="1" type="ORF">OIU79_002760</name>
</gene>
<organism evidence="1 2">
    <name type="scientific">Salix purpurea</name>
    <name type="common">Purple osier willow</name>
    <dbReference type="NCBI Taxonomy" id="77065"/>
    <lineage>
        <taxon>Eukaryota</taxon>
        <taxon>Viridiplantae</taxon>
        <taxon>Streptophyta</taxon>
        <taxon>Embryophyta</taxon>
        <taxon>Tracheophyta</taxon>
        <taxon>Spermatophyta</taxon>
        <taxon>Magnoliopsida</taxon>
        <taxon>eudicotyledons</taxon>
        <taxon>Gunneridae</taxon>
        <taxon>Pentapetalae</taxon>
        <taxon>rosids</taxon>
        <taxon>fabids</taxon>
        <taxon>Malpighiales</taxon>
        <taxon>Salicaceae</taxon>
        <taxon>Saliceae</taxon>
        <taxon>Salix</taxon>
    </lineage>
</organism>
<name>A0A9Q0UKB1_SALPP</name>
<evidence type="ECO:0000313" key="1">
    <source>
        <dbReference type="EMBL" id="KAJ6731500.1"/>
    </source>
</evidence>
<accession>A0A9Q0UKB1</accession>
<reference evidence="1" key="2">
    <citation type="journal article" date="2023" name="Int. J. Mol. Sci.">
        <title>De Novo Assembly and Annotation of 11 Diverse Shrub Willow (Salix) Genomes Reveals Novel Gene Organization in Sex-Linked Regions.</title>
        <authorList>
            <person name="Hyden B."/>
            <person name="Feng K."/>
            <person name="Yates T.B."/>
            <person name="Jawdy S."/>
            <person name="Cereghino C."/>
            <person name="Smart L.B."/>
            <person name="Muchero W."/>
        </authorList>
    </citation>
    <scope>NUCLEOTIDE SEQUENCE</scope>
    <source>
        <tissue evidence="1">Shoot tip</tissue>
    </source>
</reference>